<gene>
    <name evidence="1" type="ORF">Pint_33921</name>
</gene>
<keyword evidence="2" id="KW-1185">Reference proteome</keyword>
<name>A0ACC0X9B9_9ROSI</name>
<accession>A0ACC0X9B9</accession>
<proteinExistence type="predicted"/>
<reference evidence="2" key="1">
    <citation type="journal article" date="2023" name="G3 (Bethesda)">
        <title>Genome assembly and association tests identify interacting loci associated with vigor, precocity, and sex in interspecific pistachio rootstocks.</title>
        <authorList>
            <person name="Palmer W."/>
            <person name="Jacygrad E."/>
            <person name="Sagayaradj S."/>
            <person name="Cavanaugh K."/>
            <person name="Han R."/>
            <person name="Bertier L."/>
            <person name="Beede B."/>
            <person name="Kafkas S."/>
            <person name="Golino D."/>
            <person name="Preece J."/>
            <person name="Michelmore R."/>
        </authorList>
    </citation>
    <scope>NUCLEOTIDE SEQUENCE [LARGE SCALE GENOMIC DNA]</scope>
</reference>
<dbReference type="Proteomes" id="UP001163603">
    <property type="component" value="Chromosome 14"/>
</dbReference>
<organism evidence="1 2">
    <name type="scientific">Pistacia integerrima</name>
    <dbReference type="NCBI Taxonomy" id="434235"/>
    <lineage>
        <taxon>Eukaryota</taxon>
        <taxon>Viridiplantae</taxon>
        <taxon>Streptophyta</taxon>
        <taxon>Embryophyta</taxon>
        <taxon>Tracheophyta</taxon>
        <taxon>Spermatophyta</taxon>
        <taxon>Magnoliopsida</taxon>
        <taxon>eudicotyledons</taxon>
        <taxon>Gunneridae</taxon>
        <taxon>Pentapetalae</taxon>
        <taxon>rosids</taxon>
        <taxon>malvids</taxon>
        <taxon>Sapindales</taxon>
        <taxon>Anacardiaceae</taxon>
        <taxon>Pistacia</taxon>
    </lineage>
</organism>
<protein>
    <submittedName>
        <fullName evidence="1">Uncharacterized protein</fullName>
    </submittedName>
</protein>
<comment type="caution">
    <text evidence="1">The sequence shown here is derived from an EMBL/GenBank/DDBJ whole genome shotgun (WGS) entry which is preliminary data.</text>
</comment>
<dbReference type="EMBL" id="CM047749">
    <property type="protein sequence ID" value="KAJ0011054.1"/>
    <property type="molecule type" value="Genomic_DNA"/>
</dbReference>
<evidence type="ECO:0000313" key="1">
    <source>
        <dbReference type="EMBL" id="KAJ0011054.1"/>
    </source>
</evidence>
<evidence type="ECO:0000313" key="2">
    <source>
        <dbReference type="Proteomes" id="UP001163603"/>
    </source>
</evidence>
<sequence>MRSLGWNLFYHCRGRNF</sequence>